<dbReference type="RefSeq" id="WP_066135887.1">
    <property type="nucleotide sequence ID" value="NZ_CP014525.1"/>
</dbReference>
<dbReference type="KEGG" id="hjo:AY555_09165"/>
<dbReference type="PANTHER" id="PTHR32060">
    <property type="entry name" value="TAIL-SPECIFIC PROTEASE"/>
    <property type="match status" value="1"/>
</dbReference>
<dbReference type="OrthoDB" id="9812068at2"/>
<dbReference type="PANTHER" id="PTHR32060:SF30">
    <property type="entry name" value="CARBOXY-TERMINAL PROCESSING PROTEASE CTPA"/>
    <property type="match status" value="1"/>
</dbReference>
<dbReference type="Pfam" id="PF17820">
    <property type="entry name" value="PDZ_6"/>
    <property type="match status" value="1"/>
</dbReference>
<dbReference type="SUPFAM" id="SSF52096">
    <property type="entry name" value="ClpP/crotonase"/>
    <property type="match status" value="1"/>
</dbReference>
<evidence type="ECO:0000256" key="5">
    <source>
        <dbReference type="RuleBase" id="RU004404"/>
    </source>
</evidence>
<dbReference type="SMART" id="SM00245">
    <property type="entry name" value="TSPc"/>
    <property type="match status" value="1"/>
</dbReference>
<dbReference type="STRING" id="1549855.AY555_09165"/>
<evidence type="ECO:0000256" key="1">
    <source>
        <dbReference type="ARBA" id="ARBA00009179"/>
    </source>
</evidence>
<dbReference type="GO" id="GO:0030288">
    <property type="term" value="C:outer membrane-bounded periplasmic space"/>
    <property type="evidence" value="ECO:0007669"/>
    <property type="project" value="TreeGrafter"/>
</dbReference>
<dbReference type="Pfam" id="PF03572">
    <property type="entry name" value="Peptidase_S41"/>
    <property type="match status" value="1"/>
</dbReference>
<dbReference type="SMART" id="SM00228">
    <property type="entry name" value="PDZ"/>
    <property type="match status" value="1"/>
</dbReference>
<dbReference type="CDD" id="cd07560">
    <property type="entry name" value="Peptidase_S41_CPP"/>
    <property type="match status" value="1"/>
</dbReference>
<keyword evidence="3 5" id="KW-0378">Hydrolase</keyword>
<dbReference type="InterPro" id="IPR004447">
    <property type="entry name" value="Peptidase_S41A"/>
</dbReference>
<dbReference type="Gene3D" id="2.30.42.10">
    <property type="match status" value="1"/>
</dbReference>
<dbReference type="InterPro" id="IPR036034">
    <property type="entry name" value="PDZ_sf"/>
</dbReference>
<proteinExistence type="inferred from homology"/>
<dbReference type="GO" id="GO:0007165">
    <property type="term" value="P:signal transduction"/>
    <property type="evidence" value="ECO:0007669"/>
    <property type="project" value="TreeGrafter"/>
</dbReference>
<evidence type="ECO:0000256" key="2">
    <source>
        <dbReference type="ARBA" id="ARBA00022670"/>
    </source>
</evidence>
<evidence type="ECO:0000313" key="6">
    <source>
        <dbReference type="EMBL" id="AMW35315.1"/>
    </source>
</evidence>
<dbReference type="NCBIfam" id="TIGR00225">
    <property type="entry name" value="prc"/>
    <property type="match status" value="1"/>
</dbReference>
<reference evidence="6 7" key="1">
    <citation type="submission" date="2016-02" db="EMBL/GenBank/DDBJ databases">
        <title>Complete Genome of H5569, the type strain of the newly described species Haematospirillium jordaniae.</title>
        <authorList>
            <person name="Nicholson A.C."/>
            <person name="Humrighouse B.W."/>
            <person name="Loparov V."/>
            <person name="McQuiston J.R."/>
        </authorList>
    </citation>
    <scope>NUCLEOTIDE SEQUENCE [LARGE SCALE GENOMIC DNA]</scope>
    <source>
        <strain evidence="6 7">H5569</strain>
    </source>
</reference>
<dbReference type="GO" id="GO:0006508">
    <property type="term" value="P:proteolysis"/>
    <property type="evidence" value="ECO:0007669"/>
    <property type="project" value="UniProtKB-KW"/>
</dbReference>
<dbReference type="InterPro" id="IPR005151">
    <property type="entry name" value="Tail-specific_protease"/>
</dbReference>
<dbReference type="EMBL" id="CP014525">
    <property type="protein sequence ID" value="AMW35315.1"/>
    <property type="molecule type" value="Genomic_DNA"/>
</dbReference>
<organism evidence="6 7">
    <name type="scientific">Haematospirillum jordaniae</name>
    <dbReference type="NCBI Taxonomy" id="1549855"/>
    <lineage>
        <taxon>Bacteria</taxon>
        <taxon>Pseudomonadati</taxon>
        <taxon>Pseudomonadota</taxon>
        <taxon>Alphaproteobacteria</taxon>
        <taxon>Rhodospirillales</taxon>
        <taxon>Novispirillaceae</taxon>
        <taxon>Haematospirillum</taxon>
    </lineage>
</organism>
<sequence length="551" mass="60091">MTKRTGEQLEQTYPMPVTMHCRSRTPSKLAWILGIVMVLTQISVTCYASPVSLEGQPPVEGHDQEDMVRVISYGLDVIAARSLEPAEINTIAQDGLHGVIAMDHDLKLRAENNWLHLHQKDTPIGAFAMPTQKDPTAWGHLVVNVIAHAGQISPHIQMTKPEPLYRALFGAILSHLDPFSRYASPEEAAEQRANRSGYGGIGMRYQIMGDHLLVLDVQPDTPAELSGLLKGDQITRIGNTDLSDIKGNQEHIARYIRGLVRSPVRLKVERNGLSRDINIKPGLAAVQTVDAQLAEDAVPIIHIRYFSQDTAEKLAGFIHEAKRKNKGLLKGLILDLRGNPGGLLDQAVECAGLFVSSGRLLSTLGRHPESVQRYSTDGRDIMDGRPIVVLLDERSASAAEILGAALQDKGRALVVGTSTYGKGTVQTIIRLPNNGELTLTWSRLHTPAGYSLNKLGVMPTLCTSTLRFGNIQPLQTLGGNIDATTAIAARWRTVGLTDREGRESLRSLCPPEGHGGRYGDILVAKDLIHNSALYKDITAAIMMPPPPLSYH</sequence>
<dbReference type="SUPFAM" id="SSF50156">
    <property type="entry name" value="PDZ domain-like"/>
    <property type="match status" value="1"/>
</dbReference>
<comment type="similarity">
    <text evidence="1 5">Belongs to the peptidase S41A family.</text>
</comment>
<dbReference type="InterPro" id="IPR041489">
    <property type="entry name" value="PDZ_6"/>
</dbReference>
<dbReference type="GeneID" id="53317322"/>
<keyword evidence="2 5" id="KW-0645">Protease</keyword>
<dbReference type="Gene3D" id="3.30.750.44">
    <property type="match status" value="1"/>
</dbReference>
<dbReference type="GO" id="GO:0004175">
    <property type="term" value="F:endopeptidase activity"/>
    <property type="evidence" value="ECO:0007669"/>
    <property type="project" value="TreeGrafter"/>
</dbReference>
<dbReference type="InterPro" id="IPR001478">
    <property type="entry name" value="PDZ"/>
</dbReference>
<name>A0A143DF00_9PROT</name>
<dbReference type="GO" id="GO:0008236">
    <property type="term" value="F:serine-type peptidase activity"/>
    <property type="evidence" value="ECO:0007669"/>
    <property type="project" value="UniProtKB-KW"/>
</dbReference>
<dbReference type="Gene3D" id="3.90.226.10">
    <property type="entry name" value="2-enoyl-CoA Hydratase, Chain A, domain 1"/>
    <property type="match status" value="1"/>
</dbReference>
<gene>
    <name evidence="6" type="ORF">AY555_09165</name>
</gene>
<evidence type="ECO:0000313" key="7">
    <source>
        <dbReference type="Proteomes" id="UP000076066"/>
    </source>
</evidence>
<keyword evidence="7" id="KW-1185">Reference proteome</keyword>
<protein>
    <submittedName>
        <fullName evidence="6">Uncharacterized protein</fullName>
    </submittedName>
</protein>
<dbReference type="Proteomes" id="UP000076066">
    <property type="component" value="Chromosome"/>
</dbReference>
<evidence type="ECO:0000256" key="3">
    <source>
        <dbReference type="ARBA" id="ARBA00022801"/>
    </source>
</evidence>
<keyword evidence="4 5" id="KW-0720">Serine protease</keyword>
<dbReference type="InterPro" id="IPR029045">
    <property type="entry name" value="ClpP/crotonase-like_dom_sf"/>
</dbReference>
<evidence type="ECO:0000256" key="4">
    <source>
        <dbReference type="ARBA" id="ARBA00022825"/>
    </source>
</evidence>
<accession>A0A143DF00</accession>
<dbReference type="AlphaFoldDB" id="A0A143DF00"/>